<keyword evidence="4" id="KW-0472">Membrane</keyword>
<name>A0AAW1RN04_9CHLO</name>
<evidence type="ECO:0000313" key="7">
    <source>
        <dbReference type="Proteomes" id="UP001445335"/>
    </source>
</evidence>
<dbReference type="InterPro" id="IPR003406">
    <property type="entry name" value="Glyco_trans_14"/>
</dbReference>
<dbReference type="PANTHER" id="PTHR31042">
    <property type="entry name" value="CORE-2/I-BRANCHING BETA-1,6-N-ACETYLGLUCOSAMINYLTRANSFERASE FAMILY PROTEIN-RELATED"/>
    <property type="match status" value="1"/>
</dbReference>
<keyword evidence="7" id="KW-1185">Reference proteome</keyword>
<keyword evidence="3" id="KW-0808">Transferase</keyword>
<organism evidence="6 7">
    <name type="scientific">Elliptochloris bilobata</name>
    <dbReference type="NCBI Taxonomy" id="381761"/>
    <lineage>
        <taxon>Eukaryota</taxon>
        <taxon>Viridiplantae</taxon>
        <taxon>Chlorophyta</taxon>
        <taxon>core chlorophytes</taxon>
        <taxon>Trebouxiophyceae</taxon>
        <taxon>Trebouxiophyceae incertae sedis</taxon>
        <taxon>Elliptochloris clade</taxon>
        <taxon>Elliptochloris</taxon>
    </lineage>
</organism>
<comment type="subcellular location">
    <subcellularLocation>
        <location evidence="1">Membrane</location>
        <topology evidence="1">Single-pass type II membrane protein</topology>
    </subcellularLocation>
</comment>
<dbReference type="GO" id="GO:0016020">
    <property type="term" value="C:membrane"/>
    <property type="evidence" value="ECO:0007669"/>
    <property type="project" value="UniProtKB-SubCell"/>
</dbReference>
<protein>
    <submittedName>
        <fullName evidence="6">Uncharacterized protein</fullName>
    </submittedName>
</protein>
<reference evidence="6 7" key="1">
    <citation type="journal article" date="2024" name="Nat. Commun.">
        <title>Phylogenomics reveals the evolutionary origins of lichenization in chlorophyte algae.</title>
        <authorList>
            <person name="Puginier C."/>
            <person name="Libourel C."/>
            <person name="Otte J."/>
            <person name="Skaloud P."/>
            <person name="Haon M."/>
            <person name="Grisel S."/>
            <person name="Petersen M."/>
            <person name="Berrin J.G."/>
            <person name="Delaux P.M."/>
            <person name="Dal Grande F."/>
            <person name="Keller J."/>
        </authorList>
    </citation>
    <scope>NUCLEOTIDE SEQUENCE [LARGE SCALE GENOMIC DNA]</scope>
    <source>
        <strain evidence="6 7">SAG 245.80</strain>
    </source>
</reference>
<evidence type="ECO:0000256" key="3">
    <source>
        <dbReference type="ARBA" id="ARBA00022679"/>
    </source>
</evidence>
<dbReference type="Proteomes" id="UP001445335">
    <property type="component" value="Unassembled WGS sequence"/>
</dbReference>
<evidence type="ECO:0000313" key="6">
    <source>
        <dbReference type="EMBL" id="KAK9834890.1"/>
    </source>
</evidence>
<comment type="caution">
    <text evidence="6">The sequence shown here is derived from an EMBL/GenBank/DDBJ whole genome shotgun (WGS) entry which is preliminary data.</text>
</comment>
<accession>A0AAW1RN04</accession>
<sequence>MNAIARQELFNVYVHSSPDYPGYPEGSVFHGYELKHRVEAKWMDLTPAMFVLIRAAVHNPANAFFVLLSESCLPLYPARAFYLQVIHSRQSRINGGCEDVPMFGQHDVPQRRMRRLLWQDTDEEHEWQMWKSHQWWLLTRPHAHLASLHPHTDLLELPDELYIPTLLRTHGRANETTCDWQGPTYGNWTYQADDPESWGWHPATYHSLDAGQLARMRQSTPRWDVACDWAGALAAVPGRFMSLAHWEWGEVPPEFTPMPPSCPLLARKFAPEATDSMMAALWPQRPATPPVHEVVHERRAGVDGADS</sequence>
<evidence type="ECO:0000256" key="4">
    <source>
        <dbReference type="ARBA" id="ARBA00023136"/>
    </source>
</evidence>
<dbReference type="AlphaFoldDB" id="A0AAW1RN04"/>
<dbReference type="Pfam" id="PF02485">
    <property type="entry name" value="Branch"/>
    <property type="match status" value="1"/>
</dbReference>
<evidence type="ECO:0000256" key="1">
    <source>
        <dbReference type="ARBA" id="ARBA00004606"/>
    </source>
</evidence>
<keyword evidence="2" id="KW-0328">Glycosyltransferase</keyword>
<keyword evidence="5" id="KW-0325">Glycoprotein</keyword>
<gene>
    <name evidence="6" type="ORF">WJX81_006802</name>
</gene>
<proteinExistence type="predicted"/>
<evidence type="ECO:0000256" key="5">
    <source>
        <dbReference type="ARBA" id="ARBA00023180"/>
    </source>
</evidence>
<dbReference type="InterPro" id="IPR044174">
    <property type="entry name" value="BC10-like"/>
</dbReference>
<evidence type="ECO:0000256" key="2">
    <source>
        <dbReference type="ARBA" id="ARBA00022676"/>
    </source>
</evidence>
<dbReference type="PANTHER" id="PTHR31042:SF8">
    <property type="entry name" value="CORE-2_I-BRANCHING BETA-1,6-N-ACETYLGLUCOSAMINYLTRANSFERASE FAMILY PROTEIN"/>
    <property type="match status" value="1"/>
</dbReference>
<dbReference type="EMBL" id="JALJOU010000031">
    <property type="protein sequence ID" value="KAK9834890.1"/>
    <property type="molecule type" value="Genomic_DNA"/>
</dbReference>
<dbReference type="GO" id="GO:0016757">
    <property type="term" value="F:glycosyltransferase activity"/>
    <property type="evidence" value="ECO:0007669"/>
    <property type="project" value="UniProtKB-KW"/>
</dbReference>